<reference evidence="13 14" key="1">
    <citation type="submission" date="2019-10" db="EMBL/GenBank/DDBJ databases">
        <title>Whole genome shotgun sequence of Acrocarpospora macrocephala NBRC 16266.</title>
        <authorList>
            <person name="Ichikawa N."/>
            <person name="Kimura A."/>
            <person name="Kitahashi Y."/>
            <person name="Komaki H."/>
            <person name="Oguchi A."/>
        </authorList>
    </citation>
    <scope>NUCLEOTIDE SEQUENCE [LARGE SCALE GENOMIC DNA]</scope>
    <source>
        <strain evidence="13 14">NBRC 16266</strain>
    </source>
</reference>
<comment type="catalytic activity">
    <reaction evidence="7 8">
        <text>5-phospho-beta-D-ribosylamine + L-glutamate + diphosphate = 5-phospho-alpha-D-ribose 1-diphosphate + L-glutamine + H2O</text>
        <dbReference type="Rhea" id="RHEA:14905"/>
        <dbReference type="ChEBI" id="CHEBI:15377"/>
        <dbReference type="ChEBI" id="CHEBI:29985"/>
        <dbReference type="ChEBI" id="CHEBI:33019"/>
        <dbReference type="ChEBI" id="CHEBI:58017"/>
        <dbReference type="ChEBI" id="CHEBI:58359"/>
        <dbReference type="ChEBI" id="CHEBI:58681"/>
        <dbReference type="EC" id="2.4.2.14"/>
    </reaction>
</comment>
<dbReference type="Proteomes" id="UP000331127">
    <property type="component" value="Unassembled WGS sequence"/>
</dbReference>
<dbReference type="RefSeq" id="WP_155361145.1">
    <property type="nucleotide sequence ID" value="NZ_BAAAHL010000030.1"/>
</dbReference>
<evidence type="ECO:0000256" key="11">
    <source>
        <dbReference type="PIRSR" id="PIRSR000485-3"/>
    </source>
</evidence>
<dbReference type="OrthoDB" id="9801213at2"/>
<dbReference type="HAMAP" id="MF_01931">
    <property type="entry name" value="PurF"/>
    <property type="match status" value="1"/>
</dbReference>
<dbReference type="Pfam" id="PF13522">
    <property type="entry name" value="GATase_6"/>
    <property type="match status" value="1"/>
</dbReference>
<dbReference type="GO" id="GO:0000287">
    <property type="term" value="F:magnesium ion binding"/>
    <property type="evidence" value="ECO:0007669"/>
    <property type="project" value="UniProtKB-UniRule"/>
</dbReference>
<keyword evidence="7 11" id="KW-0411">Iron-sulfur</keyword>
<dbReference type="AlphaFoldDB" id="A0A5M3X969"/>
<feature type="binding site" evidence="7 11">
    <location>
        <position position="455"/>
    </location>
    <ligand>
        <name>[4Fe-4S] cluster</name>
        <dbReference type="ChEBI" id="CHEBI:49883"/>
    </ligand>
</feature>
<evidence type="ECO:0000256" key="10">
    <source>
        <dbReference type="PIRSR" id="PIRSR000485-2"/>
    </source>
</evidence>
<keyword evidence="5 7" id="KW-0658">Purine biosynthesis</keyword>
<evidence type="ECO:0000256" key="3">
    <source>
        <dbReference type="ARBA" id="ARBA00022676"/>
    </source>
</evidence>
<dbReference type="Gene3D" id="3.40.50.2020">
    <property type="match status" value="1"/>
</dbReference>
<protein>
    <recommendedName>
        <fullName evidence="7">Amidophosphoribosyltransferase</fullName>
        <shortName evidence="7">ATase</shortName>
        <ecNumber evidence="7">2.4.2.14</ecNumber>
    </recommendedName>
    <alternativeName>
        <fullName evidence="7">Glutamine phosphoribosylpyrophosphate amidotransferase</fullName>
        <shortName evidence="7">GPATase</shortName>
    </alternativeName>
</protein>
<dbReference type="GO" id="GO:0006189">
    <property type="term" value="P:'de novo' IMP biosynthetic process"/>
    <property type="evidence" value="ECO:0007669"/>
    <property type="project" value="UniProtKB-UniRule"/>
</dbReference>
<comment type="cofactor">
    <cofactor evidence="7 11">
        <name>[4Fe-4S] cluster</name>
        <dbReference type="ChEBI" id="CHEBI:49883"/>
    </cofactor>
    <text evidence="7 11">Binds 1 [4Fe-4S] cluster per subunit.</text>
</comment>
<keyword evidence="14" id="KW-1185">Reference proteome</keyword>
<dbReference type="SUPFAM" id="SSF53271">
    <property type="entry name" value="PRTase-like"/>
    <property type="match status" value="1"/>
</dbReference>
<dbReference type="InterPro" id="IPR017932">
    <property type="entry name" value="GATase_2_dom"/>
</dbReference>
<gene>
    <name evidence="7 13" type="primary">purF</name>
    <name evidence="13" type="ORF">Amac_096690</name>
</gene>
<dbReference type="CDD" id="cd00715">
    <property type="entry name" value="GPATase_N"/>
    <property type="match status" value="1"/>
</dbReference>
<comment type="similarity">
    <text evidence="2 7 8">In the C-terminal section; belongs to the purine/pyrimidine phosphoribosyltransferase family.</text>
</comment>
<dbReference type="GO" id="GO:0004044">
    <property type="term" value="F:amidophosphoribosyltransferase activity"/>
    <property type="evidence" value="ECO:0007669"/>
    <property type="project" value="UniProtKB-UniRule"/>
</dbReference>
<feature type="binding site" evidence="7 10">
    <location>
        <position position="364"/>
    </location>
    <ligand>
        <name>Mg(2+)</name>
        <dbReference type="ChEBI" id="CHEBI:18420"/>
    </ligand>
</feature>
<feature type="binding site" evidence="7 10">
    <location>
        <position position="365"/>
    </location>
    <ligand>
        <name>Mg(2+)</name>
        <dbReference type="ChEBI" id="CHEBI:18420"/>
    </ligand>
</feature>
<evidence type="ECO:0000259" key="12">
    <source>
        <dbReference type="PROSITE" id="PS51278"/>
    </source>
</evidence>
<evidence type="ECO:0000313" key="13">
    <source>
        <dbReference type="EMBL" id="GES16071.1"/>
    </source>
</evidence>
<dbReference type="CDD" id="cd06223">
    <property type="entry name" value="PRTases_typeI"/>
    <property type="match status" value="1"/>
</dbReference>
<evidence type="ECO:0000256" key="7">
    <source>
        <dbReference type="HAMAP-Rule" id="MF_01931"/>
    </source>
</evidence>
<accession>A0A5M3X969</accession>
<evidence type="ECO:0000313" key="14">
    <source>
        <dbReference type="Proteomes" id="UP000331127"/>
    </source>
</evidence>
<dbReference type="NCBIfam" id="TIGR01134">
    <property type="entry name" value="purF"/>
    <property type="match status" value="1"/>
</dbReference>
<evidence type="ECO:0000256" key="8">
    <source>
        <dbReference type="PIRNR" id="PIRNR000485"/>
    </source>
</evidence>
<dbReference type="InterPro" id="IPR029057">
    <property type="entry name" value="PRTase-like"/>
</dbReference>
<evidence type="ECO:0000256" key="4">
    <source>
        <dbReference type="ARBA" id="ARBA00022679"/>
    </source>
</evidence>
<dbReference type="PIRSF" id="PIRSF000485">
    <property type="entry name" value="Amd_phspho_trans"/>
    <property type="match status" value="1"/>
</dbReference>
<evidence type="ECO:0000256" key="5">
    <source>
        <dbReference type="ARBA" id="ARBA00022755"/>
    </source>
</evidence>
<dbReference type="EC" id="2.4.2.14" evidence="7"/>
<keyword evidence="7 10" id="KW-0460">Magnesium</keyword>
<feature type="domain" description="Glutamine amidotransferase type-2" evidence="12">
    <location>
        <begin position="23"/>
        <end position="240"/>
    </location>
</feature>
<dbReference type="GO" id="GO:0051539">
    <property type="term" value="F:4 iron, 4 sulfur cluster binding"/>
    <property type="evidence" value="ECO:0007669"/>
    <property type="project" value="UniProtKB-KW"/>
</dbReference>
<keyword evidence="4 7" id="KW-0808">Transferase</keyword>
<dbReference type="InterPro" id="IPR029055">
    <property type="entry name" value="Ntn_hydrolases_N"/>
</dbReference>
<feature type="binding site" evidence="7 11">
    <location>
        <position position="452"/>
    </location>
    <ligand>
        <name>[4Fe-4S] cluster</name>
        <dbReference type="ChEBI" id="CHEBI:49883"/>
    </ligand>
</feature>
<dbReference type="InterPro" id="IPR035584">
    <property type="entry name" value="PurF_N"/>
</dbReference>
<comment type="function">
    <text evidence="7">Catalyzes the formation of phosphoribosylamine from phosphoribosylpyrophosphate (PRPP) and glutamine.</text>
</comment>
<proteinExistence type="inferred from homology"/>
<feature type="binding site" evidence="7 11">
    <location>
        <position position="255"/>
    </location>
    <ligand>
        <name>[4Fe-4S] cluster</name>
        <dbReference type="ChEBI" id="CHEBI:49883"/>
    </ligand>
</feature>
<dbReference type="InterPro" id="IPR000836">
    <property type="entry name" value="PRTase_dom"/>
</dbReference>
<dbReference type="UniPathway" id="UPA00074">
    <property type="reaction ID" value="UER00124"/>
</dbReference>
<keyword evidence="7 10" id="KW-0479">Metal-binding</keyword>
<dbReference type="PANTHER" id="PTHR11907">
    <property type="entry name" value="AMIDOPHOSPHORIBOSYLTRANSFERASE"/>
    <property type="match status" value="1"/>
</dbReference>
<sequence>MLKGDGHLSHDLDPLDQGPKDACGVFGVWAPGEDVSKLTYYGLYALQHRGQESAGIAVSEGTRILVYKDMGLVAQVFDESVLGTLRGHLAIGHCRYSTTGSSVWENAQPTLNSTEVGGLALAHNGNLINTGELAVRLAPGTIRATTDTEVLTALLAQDGSRPIEDAAAEVLPQVRGAYSLVFMNETTLFAARDPQGVRPLVLGRLERGWVVASETAALDIVGAVFTREIEPGELITIDERGVRSRRFALAEPKGCLFEYVYLARPDTSIAGRGVQATRVEVGRQLAREHPVDADLVIPTPESGTPAAIGYAEQSGIPYGQGLVKNSYVGRTFIQPSQTIRQLGIRLKLNPLREIVQGKRLVVVDDSIVRGNTQRAIVKMLREAGATEVHVRISSPPVSWPCFYGIDFATRAELIAGSLSVDEICQSLGADSLGYISLDGLTRATTIPAGRLCRACFDGDYPIPIDQDQVGKYVLEAKV</sequence>
<dbReference type="EMBL" id="BLAE01000091">
    <property type="protein sequence ID" value="GES16071.1"/>
    <property type="molecule type" value="Genomic_DNA"/>
</dbReference>
<keyword evidence="3 7" id="KW-0328">Glycosyltransferase</keyword>
<dbReference type="GO" id="GO:0009113">
    <property type="term" value="P:purine nucleobase biosynthetic process"/>
    <property type="evidence" value="ECO:0007669"/>
    <property type="project" value="UniProtKB-UniRule"/>
</dbReference>
<dbReference type="PROSITE" id="PS51278">
    <property type="entry name" value="GATASE_TYPE_2"/>
    <property type="match status" value="1"/>
</dbReference>
<comment type="pathway">
    <text evidence="1 7 8">Purine metabolism; IMP biosynthesis via de novo pathway; N(1)-(5-phospho-D-ribosyl)glycinamide from 5-phospho-alpha-D-ribose 1-diphosphate: step 1/2.</text>
</comment>
<evidence type="ECO:0000256" key="6">
    <source>
        <dbReference type="ARBA" id="ARBA00022962"/>
    </source>
</evidence>
<feature type="active site" description="Nucleophile" evidence="7 9">
    <location>
        <position position="23"/>
    </location>
</feature>
<dbReference type="Gene3D" id="3.60.20.10">
    <property type="entry name" value="Glutamine Phosphoribosylpyrophosphate, subunit 1, domain 1"/>
    <property type="match status" value="1"/>
</dbReference>
<feature type="binding site" evidence="7 10">
    <location>
        <position position="302"/>
    </location>
    <ligand>
        <name>Mg(2+)</name>
        <dbReference type="ChEBI" id="CHEBI:18420"/>
    </ligand>
</feature>
<comment type="cofactor">
    <cofactor evidence="7 10">
        <name>Mg(2+)</name>
        <dbReference type="ChEBI" id="CHEBI:18420"/>
    </cofactor>
    <text evidence="7 10">Binds 1 Mg(2+) ion per subunit.</text>
</comment>
<evidence type="ECO:0000256" key="9">
    <source>
        <dbReference type="PIRSR" id="PIRSR000485-1"/>
    </source>
</evidence>
<keyword evidence="6 7" id="KW-0315">Glutamine amidotransferase</keyword>
<keyword evidence="7" id="KW-0004">4Fe-4S</keyword>
<dbReference type="InterPro" id="IPR005854">
    <property type="entry name" value="PurF"/>
</dbReference>
<feature type="binding site" evidence="7 11">
    <location>
        <position position="401"/>
    </location>
    <ligand>
        <name>[4Fe-4S] cluster</name>
        <dbReference type="ChEBI" id="CHEBI:49883"/>
    </ligand>
</feature>
<evidence type="ECO:0000256" key="1">
    <source>
        <dbReference type="ARBA" id="ARBA00005209"/>
    </source>
</evidence>
<name>A0A5M3X969_9ACTN</name>
<organism evidence="13 14">
    <name type="scientific">Acrocarpospora macrocephala</name>
    <dbReference type="NCBI Taxonomy" id="150177"/>
    <lineage>
        <taxon>Bacteria</taxon>
        <taxon>Bacillati</taxon>
        <taxon>Actinomycetota</taxon>
        <taxon>Actinomycetes</taxon>
        <taxon>Streptosporangiales</taxon>
        <taxon>Streptosporangiaceae</taxon>
        <taxon>Acrocarpospora</taxon>
    </lineage>
</organism>
<dbReference type="SUPFAM" id="SSF56235">
    <property type="entry name" value="N-terminal nucleophile aminohydrolases (Ntn hydrolases)"/>
    <property type="match status" value="1"/>
</dbReference>
<keyword evidence="7 11" id="KW-0408">Iron</keyword>
<comment type="caution">
    <text evidence="13">The sequence shown here is derived from an EMBL/GenBank/DDBJ whole genome shotgun (WGS) entry which is preliminary data.</text>
</comment>
<evidence type="ECO:0000256" key="2">
    <source>
        <dbReference type="ARBA" id="ARBA00010138"/>
    </source>
</evidence>